<dbReference type="AlphaFoldDB" id="A0A9P4HH63"/>
<dbReference type="Gene3D" id="3.90.1200.10">
    <property type="match status" value="1"/>
</dbReference>
<reference evidence="1" key="1">
    <citation type="journal article" date="2020" name="Stud. Mycol.">
        <title>101 Dothideomycetes genomes: a test case for predicting lifestyles and emergence of pathogens.</title>
        <authorList>
            <person name="Haridas S."/>
            <person name="Albert R."/>
            <person name="Binder M."/>
            <person name="Bloem J."/>
            <person name="Labutti K."/>
            <person name="Salamov A."/>
            <person name="Andreopoulos B."/>
            <person name="Baker S."/>
            <person name="Barry K."/>
            <person name="Bills G."/>
            <person name="Bluhm B."/>
            <person name="Cannon C."/>
            <person name="Castanera R."/>
            <person name="Culley D."/>
            <person name="Daum C."/>
            <person name="Ezra D."/>
            <person name="Gonzalez J."/>
            <person name="Henrissat B."/>
            <person name="Kuo A."/>
            <person name="Liang C."/>
            <person name="Lipzen A."/>
            <person name="Lutzoni F."/>
            <person name="Magnuson J."/>
            <person name="Mondo S."/>
            <person name="Nolan M."/>
            <person name="Ohm R."/>
            <person name="Pangilinan J."/>
            <person name="Park H.-J."/>
            <person name="Ramirez L."/>
            <person name="Alfaro M."/>
            <person name="Sun H."/>
            <person name="Tritt A."/>
            <person name="Yoshinaga Y."/>
            <person name="Zwiers L.-H."/>
            <person name="Turgeon B."/>
            <person name="Goodwin S."/>
            <person name="Spatafora J."/>
            <person name="Crous P."/>
            <person name="Grigoriev I."/>
        </authorList>
    </citation>
    <scope>NUCLEOTIDE SEQUENCE</scope>
    <source>
        <strain evidence="1">CBS 110217</strain>
    </source>
</reference>
<dbReference type="PANTHER" id="PTHR21310">
    <property type="entry name" value="AMINOGLYCOSIDE PHOSPHOTRANSFERASE-RELATED-RELATED"/>
    <property type="match status" value="1"/>
</dbReference>
<sequence length="317" mass="35843">MHAITDTHFKSLILMYVDLCGGLDLEDCDIIARFGCGYHPVVILRVYDDIEQGYVVNVPAIGTDTRWCDGDASNMHAEAEFIKHFRKHTSIPVPEIVEYNESLLNYLGAPYILMKRPPGVPSYEMWFEDPRASKSSHGGLRVRRDEAQAANHAAIACAHPDLKSADSGNKERLYFVGPFASSQEYMTARLDDLWPVNLPTGTGHPYHHLIDIGIRKVLDMLYVHLTISSSTSDHTNCCNKETFVLRHPDLDFQNILVDPTSGEVTGLIDWDGCSTVPRCVGYASLPDFLRRDWLPDFDVVSASYMCWQLERYQQIFP</sequence>
<evidence type="ECO:0008006" key="3">
    <source>
        <dbReference type="Google" id="ProtNLM"/>
    </source>
</evidence>
<dbReference type="EMBL" id="ML978169">
    <property type="protein sequence ID" value="KAF2032961.1"/>
    <property type="molecule type" value="Genomic_DNA"/>
</dbReference>
<gene>
    <name evidence="1" type="ORF">EK21DRAFT_109414</name>
</gene>
<evidence type="ECO:0000313" key="2">
    <source>
        <dbReference type="Proteomes" id="UP000799777"/>
    </source>
</evidence>
<protein>
    <recommendedName>
        <fullName evidence="3">Aminoglycoside phosphotransferase domain-containing protein</fullName>
    </recommendedName>
</protein>
<dbReference type="OrthoDB" id="10003767at2759"/>
<dbReference type="InterPro" id="IPR051678">
    <property type="entry name" value="AGP_Transferase"/>
</dbReference>
<comment type="caution">
    <text evidence="1">The sequence shown here is derived from an EMBL/GenBank/DDBJ whole genome shotgun (WGS) entry which is preliminary data.</text>
</comment>
<dbReference type="InterPro" id="IPR011009">
    <property type="entry name" value="Kinase-like_dom_sf"/>
</dbReference>
<keyword evidence="2" id="KW-1185">Reference proteome</keyword>
<name>A0A9P4HH63_9PLEO</name>
<evidence type="ECO:0000313" key="1">
    <source>
        <dbReference type="EMBL" id="KAF2032961.1"/>
    </source>
</evidence>
<proteinExistence type="predicted"/>
<accession>A0A9P4HH63</accession>
<dbReference type="Proteomes" id="UP000799777">
    <property type="component" value="Unassembled WGS sequence"/>
</dbReference>
<organism evidence="1 2">
    <name type="scientific">Setomelanomma holmii</name>
    <dbReference type="NCBI Taxonomy" id="210430"/>
    <lineage>
        <taxon>Eukaryota</taxon>
        <taxon>Fungi</taxon>
        <taxon>Dikarya</taxon>
        <taxon>Ascomycota</taxon>
        <taxon>Pezizomycotina</taxon>
        <taxon>Dothideomycetes</taxon>
        <taxon>Pleosporomycetidae</taxon>
        <taxon>Pleosporales</taxon>
        <taxon>Pleosporineae</taxon>
        <taxon>Phaeosphaeriaceae</taxon>
        <taxon>Setomelanomma</taxon>
    </lineage>
</organism>
<dbReference type="PANTHER" id="PTHR21310:SF51">
    <property type="entry name" value="AMINOGLYCOSIDE PHOSPHOTRANSFERASE DOMAIN-CONTAINING PROTEIN"/>
    <property type="match status" value="1"/>
</dbReference>
<dbReference type="SUPFAM" id="SSF56112">
    <property type="entry name" value="Protein kinase-like (PK-like)"/>
    <property type="match status" value="1"/>
</dbReference>